<accession>A0ABW5DUB6</accession>
<keyword evidence="2" id="KW-1185">Reference proteome</keyword>
<evidence type="ECO:0000313" key="2">
    <source>
        <dbReference type="Proteomes" id="UP001597295"/>
    </source>
</evidence>
<proteinExistence type="predicted"/>
<dbReference type="RefSeq" id="WP_379877850.1">
    <property type="nucleotide sequence ID" value="NZ_JBHUIP010000014.1"/>
</dbReference>
<organism evidence="1 2">
    <name type="scientific">Lacibacterium aquatile</name>
    <dbReference type="NCBI Taxonomy" id="1168082"/>
    <lineage>
        <taxon>Bacteria</taxon>
        <taxon>Pseudomonadati</taxon>
        <taxon>Pseudomonadota</taxon>
        <taxon>Alphaproteobacteria</taxon>
        <taxon>Rhodospirillales</taxon>
        <taxon>Rhodospirillaceae</taxon>
    </lineage>
</organism>
<dbReference type="Proteomes" id="UP001597295">
    <property type="component" value="Unassembled WGS sequence"/>
</dbReference>
<gene>
    <name evidence="1" type="ORF">ACFSM5_17640</name>
</gene>
<sequence length="175" mass="19370">MDNKLLIAGAILALIGAGYLLSLRKPAPASETPRKSLGPPQGRLNHIFLNARDVGAMAQRILDLIATDQREVLTFFYTPPVFFELDDLEDLHADPAVSQAARNLHAYARQTLSIFNISSDCDDRGILFVPNTAPNRAVIADYYRRLLDLSTAAKDCLHPHATIAEDHQHGQRPFD</sequence>
<protein>
    <submittedName>
        <fullName evidence="1">Uncharacterized protein</fullName>
    </submittedName>
</protein>
<dbReference type="EMBL" id="JBHUIP010000014">
    <property type="protein sequence ID" value="MFD2264732.1"/>
    <property type="molecule type" value="Genomic_DNA"/>
</dbReference>
<comment type="caution">
    <text evidence="1">The sequence shown here is derived from an EMBL/GenBank/DDBJ whole genome shotgun (WGS) entry which is preliminary data.</text>
</comment>
<evidence type="ECO:0000313" key="1">
    <source>
        <dbReference type="EMBL" id="MFD2264732.1"/>
    </source>
</evidence>
<name>A0ABW5DUB6_9PROT</name>
<reference evidence="2" key="1">
    <citation type="journal article" date="2019" name="Int. J. Syst. Evol. Microbiol.">
        <title>The Global Catalogue of Microorganisms (GCM) 10K type strain sequencing project: providing services to taxonomists for standard genome sequencing and annotation.</title>
        <authorList>
            <consortium name="The Broad Institute Genomics Platform"/>
            <consortium name="The Broad Institute Genome Sequencing Center for Infectious Disease"/>
            <person name="Wu L."/>
            <person name="Ma J."/>
        </authorList>
    </citation>
    <scope>NUCLEOTIDE SEQUENCE [LARGE SCALE GENOMIC DNA]</scope>
    <source>
        <strain evidence="2">CGMCC 1.19062</strain>
    </source>
</reference>